<comment type="subcellular location">
    <subcellularLocation>
        <location evidence="1">Mitochondrion</location>
    </subcellularLocation>
</comment>
<keyword evidence="8" id="KW-1185">Reference proteome</keyword>
<sequence length="415" mass="45687">MGSENQQQFQENLLHNHQEQEQQEQQQQRKNRSLRSKAAHFVSDVATVILNPISDKPLKPRPPPLPEDGSDSDGSKHESNAEGDAKDLVDGPDTSSFSAFLYSLLSTTGSESKPNTSGKYDKHDDRDESIPELTMREPSRRKGILSRGKHSLGRALHQVARLGGFRNQGSAKGSSEMVFDDGSNSKVSGDNQIPLEDMNKKSLLNNLPETSEPSVLLTEKARIYLYAALPVLVQDRNTWRNGISLSTLYRRSLLWPGISLLVVGDHNGAVFGGLVDAPLKPTTKRKYQGTNNSFVFSNVSGQPVIFRPTGVNRYFTVCSTEYLALGGGGHFALYLDGDLLTGSSATSETYGNSCLAHNEDFEVKEVEVVSQLYLCMCLHACGFCVLPCLCLYILYVHVCICQGSLFALSSMRIYL</sequence>
<dbReference type="EMBL" id="CP133615">
    <property type="protein sequence ID" value="WMV26104.1"/>
    <property type="molecule type" value="Genomic_DNA"/>
</dbReference>
<evidence type="ECO:0000313" key="8">
    <source>
        <dbReference type="Proteomes" id="UP001234989"/>
    </source>
</evidence>
<keyword evidence="3" id="KW-0496">Mitochondrion</keyword>
<dbReference type="Pfam" id="PF07534">
    <property type="entry name" value="TLD"/>
    <property type="match status" value="1"/>
</dbReference>
<organism evidence="7 8">
    <name type="scientific">Solanum verrucosum</name>
    <dbReference type="NCBI Taxonomy" id="315347"/>
    <lineage>
        <taxon>Eukaryota</taxon>
        <taxon>Viridiplantae</taxon>
        <taxon>Streptophyta</taxon>
        <taxon>Embryophyta</taxon>
        <taxon>Tracheophyta</taxon>
        <taxon>Spermatophyta</taxon>
        <taxon>Magnoliopsida</taxon>
        <taxon>eudicotyledons</taxon>
        <taxon>Gunneridae</taxon>
        <taxon>Pentapetalae</taxon>
        <taxon>asterids</taxon>
        <taxon>lamiids</taxon>
        <taxon>Solanales</taxon>
        <taxon>Solanaceae</taxon>
        <taxon>Solanoideae</taxon>
        <taxon>Solaneae</taxon>
        <taxon>Solanum</taxon>
    </lineage>
</organism>
<dbReference type="PANTHER" id="PTHR23354:SF62">
    <property type="entry name" value="MUSTARD, ISOFORM V"/>
    <property type="match status" value="1"/>
</dbReference>
<feature type="domain" description="TLDc" evidence="6">
    <location>
        <begin position="202"/>
        <end position="372"/>
    </location>
</feature>
<feature type="compositionally biased region" description="Basic and acidic residues" evidence="5">
    <location>
        <begin position="119"/>
        <end position="132"/>
    </location>
</feature>
<reference evidence="7" key="1">
    <citation type="submission" date="2023-08" db="EMBL/GenBank/DDBJ databases">
        <title>A de novo genome assembly of Solanum verrucosum Schlechtendal, a Mexican diploid species geographically isolated from the other diploid A-genome species in potato relatives.</title>
        <authorList>
            <person name="Hosaka K."/>
        </authorList>
    </citation>
    <scope>NUCLEOTIDE SEQUENCE</scope>
    <source>
        <tissue evidence="7">Young leaves</tissue>
    </source>
</reference>
<dbReference type="PROSITE" id="PS51886">
    <property type="entry name" value="TLDC"/>
    <property type="match status" value="1"/>
</dbReference>
<dbReference type="SMART" id="SM00584">
    <property type="entry name" value="TLDc"/>
    <property type="match status" value="1"/>
</dbReference>
<comment type="similarity">
    <text evidence="2">Belongs to the OXR1 family.</text>
</comment>
<feature type="region of interest" description="Disordered" evidence="5">
    <location>
        <begin position="107"/>
        <end position="132"/>
    </location>
</feature>
<evidence type="ECO:0000256" key="2">
    <source>
        <dbReference type="ARBA" id="ARBA00009540"/>
    </source>
</evidence>
<dbReference type="AlphaFoldDB" id="A0AAF0QUD2"/>
<proteinExistence type="inferred from homology"/>
<feature type="region of interest" description="Disordered" evidence="5">
    <location>
        <begin position="171"/>
        <end position="193"/>
    </location>
</feature>
<feature type="compositionally biased region" description="Basic residues" evidence="5">
    <location>
        <begin position="29"/>
        <end position="38"/>
    </location>
</feature>
<accession>A0AAF0QUD2</accession>
<feature type="compositionally biased region" description="Polar residues" evidence="5">
    <location>
        <begin position="182"/>
        <end position="191"/>
    </location>
</feature>
<dbReference type="GO" id="GO:0005739">
    <property type="term" value="C:mitochondrion"/>
    <property type="evidence" value="ECO:0007669"/>
    <property type="project" value="UniProtKB-SubCell"/>
</dbReference>
<evidence type="ECO:0000256" key="3">
    <source>
        <dbReference type="ARBA" id="ARBA00023128"/>
    </source>
</evidence>
<feature type="region of interest" description="Disordered" evidence="5">
    <location>
        <begin position="1"/>
        <end position="92"/>
    </location>
</feature>
<evidence type="ECO:0000313" key="7">
    <source>
        <dbReference type="EMBL" id="WMV26104.1"/>
    </source>
</evidence>
<protein>
    <recommendedName>
        <fullName evidence="4">Oxidation resistance protein 1</fullName>
    </recommendedName>
</protein>
<dbReference type="InterPro" id="IPR006571">
    <property type="entry name" value="TLDc_dom"/>
</dbReference>
<name>A0AAF0QUD2_SOLVR</name>
<evidence type="ECO:0000256" key="1">
    <source>
        <dbReference type="ARBA" id="ARBA00004173"/>
    </source>
</evidence>
<dbReference type="Proteomes" id="UP001234989">
    <property type="component" value="Chromosome 4"/>
</dbReference>
<evidence type="ECO:0000256" key="5">
    <source>
        <dbReference type="SAM" id="MobiDB-lite"/>
    </source>
</evidence>
<feature type="compositionally biased region" description="Polar residues" evidence="5">
    <location>
        <begin position="109"/>
        <end position="118"/>
    </location>
</feature>
<feature type="compositionally biased region" description="Basic and acidic residues" evidence="5">
    <location>
        <begin position="73"/>
        <end position="89"/>
    </location>
</feature>
<evidence type="ECO:0000256" key="4">
    <source>
        <dbReference type="ARBA" id="ARBA00040604"/>
    </source>
</evidence>
<dbReference type="PANTHER" id="PTHR23354">
    <property type="entry name" value="NUCLEOLAR PROTEIN 7/ESTROGEN RECEPTOR COACTIVATOR-RELATED"/>
    <property type="match status" value="1"/>
</dbReference>
<gene>
    <name evidence="7" type="ORF">MTR67_019489</name>
</gene>
<evidence type="ECO:0000259" key="6">
    <source>
        <dbReference type="PROSITE" id="PS51886"/>
    </source>
</evidence>